<evidence type="ECO:0000313" key="1">
    <source>
        <dbReference type="EMBL" id="EPS26261.1"/>
    </source>
</evidence>
<evidence type="ECO:0000313" key="2">
    <source>
        <dbReference type="Proteomes" id="UP000019376"/>
    </source>
</evidence>
<dbReference type="HOGENOM" id="CLU_1687255_0_0_1"/>
<reference evidence="1 2" key="1">
    <citation type="journal article" date="2013" name="PLoS ONE">
        <title>Genomic and secretomic analyses reveal unique features of the lignocellulolytic enzyme system of Penicillium decumbens.</title>
        <authorList>
            <person name="Liu G."/>
            <person name="Zhang L."/>
            <person name="Wei X."/>
            <person name="Zou G."/>
            <person name="Qin Y."/>
            <person name="Ma L."/>
            <person name="Li J."/>
            <person name="Zheng H."/>
            <person name="Wang S."/>
            <person name="Wang C."/>
            <person name="Xun L."/>
            <person name="Zhao G.-P."/>
            <person name="Zhou Z."/>
            <person name="Qu Y."/>
        </authorList>
    </citation>
    <scope>NUCLEOTIDE SEQUENCE [LARGE SCALE GENOMIC DNA]</scope>
    <source>
        <strain evidence="2">114-2 / CGMCC 5302</strain>
    </source>
</reference>
<accession>S7ZC30</accession>
<proteinExistence type="predicted"/>
<gene>
    <name evidence="1" type="ORF">PDE_01197</name>
</gene>
<organism evidence="1 2">
    <name type="scientific">Penicillium oxalicum (strain 114-2 / CGMCC 5302)</name>
    <name type="common">Penicillium decumbens</name>
    <dbReference type="NCBI Taxonomy" id="933388"/>
    <lineage>
        <taxon>Eukaryota</taxon>
        <taxon>Fungi</taxon>
        <taxon>Dikarya</taxon>
        <taxon>Ascomycota</taxon>
        <taxon>Pezizomycotina</taxon>
        <taxon>Eurotiomycetes</taxon>
        <taxon>Eurotiomycetidae</taxon>
        <taxon>Eurotiales</taxon>
        <taxon>Aspergillaceae</taxon>
        <taxon>Penicillium</taxon>
    </lineage>
</organism>
<name>S7ZC30_PENO1</name>
<dbReference type="EMBL" id="KB644408">
    <property type="protein sequence ID" value="EPS26261.1"/>
    <property type="molecule type" value="Genomic_DNA"/>
</dbReference>
<sequence>MASKAASPTFLRAKGTLIPEHITIAPLLRTAESLGIFRTSDTEPLTEEALAIYVVSLTGGFNEVNLGVLQESLALSPQHLVNSTDRQWSCDMMALGKLLIRTRDMCLHPLVKARESDCPFDSPEREAEEQPKKNKCCITPTIFSDRLEKIQRDQPF</sequence>
<protein>
    <submittedName>
        <fullName evidence="1">Uncharacterized protein</fullName>
    </submittedName>
</protein>
<dbReference type="AlphaFoldDB" id="S7ZC30"/>
<keyword evidence="2" id="KW-1185">Reference proteome</keyword>
<dbReference type="Proteomes" id="UP000019376">
    <property type="component" value="Unassembled WGS sequence"/>
</dbReference>